<protein>
    <recommendedName>
        <fullName evidence="4">Lipopolysaccharide export system protein LptA</fullName>
    </recommendedName>
</protein>
<dbReference type="GO" id="GO:0009279">
    <property type="term" value="C:cell outer membrane"/>
    <property type="evidence" value="ECO:0007669"/>
    <property type="project" value="TreeGrafter"/>
</dbReference>
<evidence type="ECO:0000313" key="8">
    <source>
        <dbReference type="Proteomes" id="UP000078596"/>
    </source>
</evidence>
<dbReference type="GO" id="GO:0043165">
    <property type="term" value="P:Gram-negative-bacterium-type cell outer membrane assembly"/>
    <property type="evidence" value="ECO:0007669"/>
    <property type="project" value="UniProtKB-UniRule"/>
</dbReference>
<keyword evidence="3 4" id="KW-0574">Periplasm</keyword>
<dbReference type="STRING" id="1860122.A9404_01120"/>
<comment type="similarity">
    <text evidence="4">Belongs to the LptA family.</text>
</comment>
<dbReference type="PANTHER" id="PTHR36504:SF1">
    <property type="entry name" value="LIPOPOLYSACCHARIDE EXPORT SYSTEM PROTEIN LPTA"/>
    <property type="match status" value="1"/>
</dbReference>
<feature type="domain" description="Organic solvent tolerance-like N-terminal" evidence="6">
    <location>
        <begin position="50"/>
        <end position="159"/>
    </location>
</feature>
<dbReference type="PANTHER" id="PTHR36504">
    <property type="entry name" value="LIPOPOLYSACCHARIDE EXPORT SYSTEM PROTEIN LPTA"/>
    <property type="match status" value="1"/>
</dbReference>
<comment type="function">
    <text evidence="4">Involved in the assembly of lipopolysaccharide (LPS). Required for the translocation of LPS from the inner membrane to the outer membrane. May form a bridge between the inner membrane and the outer membrane, via interactions with LptC and LptD, thereby facilitating LPS transfer across the periplasm.</text>
</comment>
<dbReference type="InterPro" id="IPR052037">
    <property type="entry name" value="LPS_export_LptA"/>
</dbReference>
<accession>A0A191ZE62</accession>
<dbReference type="GO" id="GO:0015920">
    <property type="term" value="P:lipopolysaccharide transport"/>
    <property type="evidence" value="ECO:0007669"/>
    <property type="project" value="UniProtKB-UniRule"/>
</dbReference>
<feature type="region of interest" description="Disordered" evidence="5">
    <location>
        <begin position="161"/>
        <end position="203"/>
    </location>
</feature>
<dbReference type="InterPro" id="IPR005653">
    <property type="entry name" value="OstA-like_N"/>
</dbReference>
<dbReference type="GO" id="GO:0030288">
    <property type="term" value="C:outer membrane-bounded periplasmic space"/>
    <property type="evidence" value="ECO:0007669"/>
    <property type="project" value="TreeGrafter"/>
</dbReference>
<gene>
    <name evidence="4" type="primary">lptA</name>
    <name evidence="7" type="ORF">A9404_01120</name>
</gene>
<comment type="subunit">
    <text evidence="4">Component of the lipopolysaccharide transport and assembly complex.</text>
</comment>
<dbReference type="GO" id="GO:0001530">
    <property type="term" value="F:lipopolysaccharide binding"/>
    <property type="evidence" value="ECO:0007669"/>
    <property type="project" value="InterPro"/>
</dbReference>
<dbReference type="Pfam" id="PF03968">
    <property type="entry name" value="LptD_N"/>
    <property type="match status" value="1"/>
</dbReference>
<sequence precursor="true">MIQNPFHTPALQEYPTSRTGTSLIALTLAALALASPNAFAAKADRSKPIEVSANEKITDYKNGTSVYTGQVVIDQGSLHATGDKATLYVKNGQLVRAELDGKPATFQELDEKNQLVKGSATHATYLATEQKIVLTGNAQLNRQGDRLAAQRITYNMKDEVVQAGGPDNGGRVHVTIQPRNKKENPSSTDDTPSGNTSTQSVKP</sequence>
<evidence type="ECO:0000259" key="6">
    <source>
        <dbReference type="Pfam" id="PF03968"/>
    </source>
</evidence>
<evidence type="ECO:0000256" key="4">
    <source>
        <dbReference type="HAMAP-Rule" id="MF_01914"/>
    </source>
</evidence>
<dbReference type="RefSeq" id="WP_066097887.1">
    <property type="nucleotide sequence ID" value="NZ_CP016027.1"/>
</dbReference>
<dbReference type="HAMAP" id="MF_01914">
    <property type="entry name" value="LPS_assembly_LptA"/>
    <property type="match status" value="1"/>
</dbReference>
<dbReference type="GO" id="GO:0017089">
    <property type="term" value="F:glycolipid transfer activity"/>
    <property type="evidence" value="ECO:0007669"/>
    <property type="project" value="TreeGrafter"/>
</dbReference>
<proteinExistence type="inferred from homology"/>
<name>A0A191ZE62_9GAMM</name>
<dbReference type="AlphaFoldDB" id="A0A191ZE62"/>
<dbReference type="InterPro" id="IPR014340">
    <property type="entry name" value="LptA"/>
</dbReference>
<dbReference type="EMBL" id="CP016027">
    <property type="protein sequence ID" value="ANJ66158.1"/>
    <property type="molecule type" value="Genomic_DNA"/>
</dbReference>
<evidence type="ECO:0000256" key="2">
    <source>
        <dbReference type="ARBA" id="ARBA00022729"/>
    </source>
</evidence>
<evidence type="ECO:0000256" key="1">
    <source>
        <dbReference type="ARBA" id="ARBA00022448"/>
    </source>
</evidence>
<organism evidence="7 8">
    <name type="scientific">Halothiobacillus diazotrophicus</name>
    <dbReference type="NCBI Taxonomy" id="1860122"/>
    <lineage>
        <taxon>Bacteria</taxon>
        <taxon>Pseudomonadati</taxon>
        <taxon>Pseudomonadota</taxon>
        <taxon>Gammaproteobacteria</taxon>
        <taxon>Chromatiales</taxon>
        <taxon>Halothiobacillaceae</taxon>
        <taxon>Halothiobacillus</taxon>
    </lineage>
</organism>
<evidence type="ECO:0000256" key="5">
    <source>
        <dbReference type="SAM" id="MobiDB-lite"/>
    </source>
</evidence>
<keyword evidence="2 4" id="KW-0732">Signal</keyword>
<dbReference type="OrthoDB" id="9795964at2"/>
<evidence type="ECO:0000256" key="3">
    <source>
        <dbReference type="ARBA" id="ARBA00022764"/>
    </source>
</evidence>
<dbReference type="KEGG" id="haz:A9404_01120"/>
<comment type="subcellular location">
    <subcellularLocation>
        <location evidence="4">Periplasm</location>
    </subcellularLocation>
</comment>
<reference evidence="7 8" key="1">
    <citation type="submission" date="2016-06" db="EMBL/GenBank/DDBJ databases">
        <title>Insight into the functional genes involving in sulfur oxidation in Pearl River water.</title>
        <authorList>
            <person name="Luo J."/>
            <person name="Tan X."/>
            <person name="Lin W."/>
        </authorList>
    </citation>
    <scope>NUCLEOTIDE SEQUENCE [LARGE SCALE GENOMIC DNA]</scope>
    <source>
        <strain evidence="7 8">LS2</strain>
    </source>
</reference>
<feature type="chain" id="PRO_5009002501" description="Lipopolysaccharide export system protein LptA" evidence="4">
    <location>
        <begin position="41"/>
        <end position="203"/>
    </location>
</feature>
<evidence type="ECO:0000313" key="7">
    <source>
        <dbReference type="EMBL" id="ANJ66158.1"/>
    </source>
</evidence>
<dbReference type="Gene3D" id="2.60.450.10">
    <property type="entry name" value="Lipopolysaccharide (LPS) transport protein A like domain"/>
    <property type="match status" value="1"/>
</dbReference>
<feature type="signal peptide" evidence="4">
    <location>
        <begin position="1"/>
        <end position="40"/>
    </location>
</feature>
<dbReference type="NCBIfam" id="TIGR03002">
    <property type="entry name" value="outer_YhbN_LptA"/>
    <property type="match status" value="1"/>
</dbReference>
<dbReference type="Proteomes" id="UP000078596">
    <property type="component" value="Chromosome"/>
</dbReference>
<keyword evidence="1 4" id="KW-0813">Transport</keyword>
<feature type="compositionally biased region" description="Polar residues" evidence="5">
    <location>
        <begin position="185"/>
        <end position="203"/>
    </location>
</feature>
<keyword evidence="8" id="KW-1185">Reference proteome</keyword>